<protein>
    <submittedName>
        <fullName evidence="2">Alpha/beta hydrolase</fullName>
    </submittedName>
</protein>
<proteinExistence type="predicted"/>
<dbReference type="InterPro" id="IPR029058">
    <property type="entry name" value="AB_hydrolase_fold"/>
</dbReference>
<dbReference type="Proteomes" id="UP000257080">
    <property type="component" value="Unassembled WGS sequence"/>
</dbReference>
<dbReference type="EMBL" id="NBXE01000024">
    <property type="protein sequence ID" value="RFA26521.1"/>
    <property type="molecule type" value="Genomic_DNA"/>
</dbReference>
<dbReference type="GO" id="GO:0016787">
    <property type="term" value="F:hydrolase activity"/>
    <property type="evidence" value="ECO:0007669"/>
    <property type="project" value="UniProtKB-KW"/>
</dbReference>
<accession>A0A3E0W996</accession>
<dbReference type="Pfam" id="PF12697">
    <property type="entry name" value="Abhydrolase_6"/>
    <property type="match status" value="1"/>
</dbReference>
<dbReference type="PANTHER" id="PTHR43194">
    <property type="entry name" value="HYDROLASE ALPHA/BETA FOLD FAMILY"/>
    <property type="match status" value="1"/>
</dbReference>
<dbReference type="PANTHER" id="PTHR43194:SF2">
    <property type="entry name" value="PEROXISOMAL MEMBRANE PROTEIN LPX1"/>
    <property type="match status" value="1"/>
</dbReference>
<dbReference type="SUPFAM" id="SSF53474">
    <property type="entry name" value="alpha/beta-Hydrolases"/>
    <property type="match status" value="1"/>
</dbReference>
<evidence type="ECO:0000259" key="1">
    <source>
        <dbReference type="Pfam" id="PF12697"/>
    </source>
</evidence>
<dbReference type="OrthoDB" id="3810256at2"/>
<keyword evidence="2" id="KW-0378">Hydrolase</keyword>
<gene>
    <name evidence="2" type="ORF">B7R25_10925</name>
</gene>
<reference evidence="2 3" key="1">
    <citation type="submission" date="2017-04" db="EMBL/GenBank/DDBJ databases">
        <title>Comparative genome analysis of Subtercola boreus.</title>
        <authorList>
            <person name="Cho Y.-J."/>
            <person name="Cho A."/>
            <person name="Kim O.-S."/>
            <person name="Lee J.-I."/>
        </authorList>
    </citation>
    <scope>NUCLEOTIDE SEQUENCE [LARGE SCALE GENOMIC DNA]</scope>
    <source>
        <strain evidence="2 3">P28004</strain>
    </source>
</reference>
<sequence length="269" mass="29126">MPKHVVFIHGLWIHSTAWKPWQDLFEEKGYVTSAPGWPGDLETVEATRANPEGLNNQGIAEICHHYADIIAGLDEKPIVVGHSFGGLIAQELLANDLVAAAVAIDPAPIKGVKVLPFAQLRSGLPVLGNPANKSRTVALNEKQFKYAFGNVLTDEESDALHAAWTIPGPGRPLFEDATANFIRNSPAAVNTHSAVRGPLLLTSGTEDHTVPRAVTLAVSKLYADNATSVTEYHEYEGKAHSLTLDAGWKDVADDVLEWLTAKDRMISTR</sequence>
<dbReference type="RefSeq" id="WP_116418980.1">
    <property type="nucleotide sequence ID" value="NZ_NBXC01000019.1"/>
</dbReference>
<dbReference type="AlphaFoldDB" id="A0A3E0W996"/>
<evidence type="ECO:0000313" key="3">
    <source>
        <dbReference type="Proteomes" id="UP000257080"/>
    </source>
</evidence>
<organism evidence="2 3">
    <name type="scientific">Subtercola boreus</name>
    <dbReference type="NCBI Taxonomy" id="120213"/>
    <lineage>
        <taxon>Bacteria</taxon>
        <taxon>Bacillati</taxon>
        <taxon>Actinomycetota</taxon>
        <taxon>Actinomycetes</taxon>
        <taxon>Micrococcales</taxon>
        <taxon>Microbacteriaceae</taxon>
        <taxon>Subtercola</taxon>
    </lineage>
</organism>
<dbReference type="InterPro" id="IPR050228">
    <property type="entry name" value="Carboxylesterase_BioH"/>
</dbReference>
<evidence type="ECO:0000313" key="2">
    <source>
        <dbReference type="EMBL" id="RFA26521.1"/>
    </source>
</evidence>
<name>A0A3E0W996_9MICO</name>
<dbReference type="Gene3D" id="3.40.50.1820">
    <property type="entry name" value="alpha/beta hydrolase"/>
    <property type="match status" value="1"/>
</dbReference>
<feature type="domain" description="AB hydrolase-1" evidence="1">
    <location>
        <begin position="5"/>
        <end position="253"/>
    </location>
</feature>
<dbReference type="InterPro" id="IPR000073">
    <property type="entry name" value="AB_hydrolase_1"/>
</dbReference>
<comment type="caution">
    <text evidence="2">The sequence shown here is derived from an EMBL/GenBank/DDBJ whole genome shotgun (WGS) entry which is preliminary data.</text>
</comment>